<sequence>MPHAEPRRRRSRSKEIAIHRRILIAAREGKFAPIDVASATIINEVVLVDKGSSSGDGSSVIPFYDMTDEEIKKRFRVTLDCRGLNCMRLVKKPDSPGEYMWVLPTEMAETWKLESSVTQSQTNAFLTLREWPGHLRRFYFKLDLSDAFSAVRTAKDPWPLFCCKTYDEFGQEHVWCCTVIVQGFRYSPILFSRVVSDVLEAARAECKRLGYDAELTHFQDDVLDGGSLSNNDMKKSSTFRECKAQLMSLHRFLPLCMEPVIMVGDNMNSVGDRHWHSLETNHCADEHEMNIVMEYQRSVVGTLWVNRSSCISLVDAMARISKEEADTLECDRQDGLVVTLNPLSCMLATINDLDDESICVIDDDVESWNDIVVEPFVCPKFCDLDEVRRQQLTCPEVVALKEQSGFISDPDGTVYRVQRFSDCELQHLVEQAHADTHANGRQLKFFLQSWAWFPKLGNLCRAVAQACPTCQLTASQADVVHMGGGGKLLTATCWYTSFCDFEPIPDTKASSFIRGLFILFMRCGWPRCVFSDGEFNSQEVQSWSKEVGISWTIHAANHPQSGGFYERRHRMIVEAMRKFTLASGSLWSDELILAQVKWLINHSEIGESGICPALLFYGRVLPVPCMRGVDDDITIEQPQSLCDLLKIVGRVGSQRQKMLAMFLNEWLDQRERSRPTIRYESNLKPGVLVYVFTERVNKLSPTFRGPFPVLSVRGRHVLVTTSSGVEMHWLGNVKRYKTLDPDGRRQAAVASEERTQQALREENRVKDVLPVRSSKRLRGESPGLMETVERAKKVARS</sequence>
<dbReference type="InterPro" id="IPR043502">
    <property type="entry name" value="DNA/RNA_pol_sf"/>
</dbReference>
<dbReference type="InterPro" id="IPR050951">
    <property type="entry name" value="Retrovirus_Pol_polyprotein"/>
</dbReference>
<feature type="domain" description="Integrase catalytic" evidence="2">
    <location>
        <begin position="464"/>
        <end position="620"/>
    </location>
</feature>
<dbReference type="RefSeq" id="XP_002773621.1">
    <property type="nucleotide sequence ID" value="XM_002773575.1"/>
</dbReference>
<dbReference type="SUPFAM" id="SSF53098">
    <property type="entry name" value="Ribonuclease H-like"/>
    <property type="match status" value="1"/>
</dbReference>
<dbReference type="OrthoDB" id="9634777at2759"/>
<evidence type="ECO:0000259" key="2">
    <source>
        <dbReference type="PROSITE" id="PS50994"/>
    </source>
</evidence>
<dbReference type="GO" id="GO:0003676">
    <property type="term" value="F:nucleic acid binding"/>
    <property type="evidence" value="ECO:0007669"/>
    <property type="project" value="InterPro"/>
</dbReference>
<keyword evidence="4" id="KW-1185">Reference proteome</keyword>
<dbReference type="Gene3D" id="3.10.10.10">
    <property type="entry name" value="HIV Type 1 Reverse Transcriptase, subunit A, domain 1"/>
    <property type="match status" value="1"/>
</dbReference>
<dbReference type="PROSITE" id="PS50994">
    <property type="entry name" value="INTEGRASE"/>
    <property type="match status" value="1"/>
</dbReference>
<gene>
    <name evidence="3" type="ORF">Pmar_PMAR024900</name>
</gene>
<dbReference type="GO" id="GO:0015074">
    <property type="term" value="P:DNA integration"/>
    <property type="evidence" value="ECO:0007669"/>
    <property type="project" value="InterPro"/>
</dbReference>
<dbReference type="Pfam" id="PF00078">
    <property type="entry name" value="RVT_1"/>
    <property type="match status" value="1"/>
</dbReference>
<reference evidence="3 4" key="1">
    <citation type="submission" date="2008-07" db="EMBL/GenBank/DDBJ databases">
        <authorList>
            <person name="El-Sayed N."/>
            <person name="Caler E."/>
            <person name="Inman J."/>
            <person name="Amedeo P."/>
            <person name="Hass B."/>
            <person name="Wortman J."/>
        </authorList>
    </citation>
    <scope>NUCLEOTIDE SEQUENCE [LARGE SCALE GENOMIC DNA]</scope>
    <source>
        <strain evidence="4">ATCC 50983 / TXsc</strain>
    </source>
</reference>
<feature type="compositionally biased region" description="Basic and acidic residues" evidence="1">
    <location>
        <begin position="787"/>
        <end position="797"/>
    </location>
</feature>
<proteinExistence type="predicted"/>
<dbReference type="InterPro" id="IPR036397">
    <property type="entry name" value="RNaseH_sf"/>
</dbReference>
<dbReference type="PANTHER" id="PTHR37984">
    <property type="entry name" value="PROTEIN CBG26694"/>
    <property type="match status" value="1"/>
</dbReference>
<feature type="region of interest" description="Disordered" evidence="1">
    <location>
        <begin position="770"/>
        <end position="797"/>
    </location>
</feature>
<dbReference type="InterPro" id="IPR012337">
    <property type="entry name" value="RNaseH-like_sf"/>
</dbReference>
<dbReference type="InterPro" id="IPR043128">
    <property type="entry name" value="Rev_trsase/Diguanyl_cyclase"/>
</dbReference>
<dbReference type="GeneID" id="9041719"/>
<dbReference type="InterPro" id="IPR001584">
    <property type="entry name" value="Integrase_cat-core"/>
</dbReference>
<evidence type="ECO:0000256" key="1">
    <source>
        <dbReference type="SAM" id="MobiDB-lite"/>
    </source>
</evidence>
<dbReference type="InParanoid" id="C5LCY4"/>
<accession>C5LCY4</accession>
<dbReference type="AlphaFoldDB" id="C5LCY4"/>
<dbReference type="Gene3D" id="1.10.340.70">
    <property type="match status" value="1"/>
</dbReference>
<dbReference type="EMBL" id="GG680938">
    <property type="protein sequence ID" value="EER05437.1"/>
    <property type="molecule type" value="Genomic_DNA"/>
</dbReference>
<name>C5LCY4_PERM5</name>
<organism evidence="4">
    <name type="scientific">Perkinsus marinus (strain ATCC 50983 / TXsc)</name>
    <dbReference type="NCBI Taxonomy" id="423536"/>
    <lineage>
        <taxon>Eukaryota</taxon>
        <taxon>Sar</taxon>
        <taxon>Alveolata</taxon>
        <taxon>Perkinsozoa</taxon>
        <taxon>Perkinsea</taxon>
        <taxon>Perkinsida</taxon>
        <taxon>Perkinsidae</taxon>
        <taxon>Perkinsus</taxon>
    </lineage>
</organism>
<dbReference type="OMA" id="THFQDDV"/>
<evidence type="ECO:0000313" key="4">
    <source>
        <dbReference type="Proteomes" id="UP000007800"/>
    </source>
</evidence>
<protein>
    <submittedName>
        <fullName evidence="3">Retrovirus polyprotein, putative</fullName>
    </submittedName>
</protein>
<dbReference type="InterPro" id="IPR000477">
    <property type="entry name" value="RT_dom"/>
</dbReference>
<dbReference type="Proteomes" id="UP000007800">
    <property type="component" value="Unassembled WGS sequence"/>
</dbReference>
<evidence type="ECO:0000313" key="3">
    <source>
        <dbReference type="EMBL" id="EER05437.1"/>
    </source>
</evidence>
<dbReference type="Gene3D" id="3.30.420.10">
    <property type="entry name" value="Ribonuclease H-like superfamily/Ribonuclease H"/>
    <property type="match status" value="1"/>
</dbReference>
<dbReference type="SUPFAM" id="SSF56672">
    <property type="entry name" value="DNA/RNA polymerases"/>
    <property type="match status" value="1"/>
</dbReference>
<dbReference type="PANTHER" id="PTHR37984:SF5">
    <property type="entry name" value="PROTEIN NYNRIN-LIKE"/>
    <property type="match status" value="1"/>
</dbReference>
<dbReference type="Gene3D" id="3.30.70.270">
    <property type="match status" value="1"/>
</dbReference>